<dbReference type="Proteomes" id="UP000305282">
    <property type="component" value="Unassembled WGS sequence"/>
</dbReference>
<evidence type="ECO:0000256" key="1">
    <source>
        <dbReference type="SAM" id="MobiDB-lite"/>
    </source>
</evidence>
<dbReference type="EMBL" id="SSXH01000068">
    <property type="protein sequence ID" value="THJ75547.1"/>
    <property type="molecule type" value="Genomic_DNA"/>
</dbReference>
<evidence type="ECO:0000313" key="3">
    <source>
        <dbReference type="Proteomes" id="UP000305282"/>
    </source>
</evidence>
<keyword evidence="3" id="KW-1185">Reference proteome</keyword>
<gene>
    <name evidence="2" type="ORF">E7Y31_04850</name>
</gene>
<sequence>MPVDAGRGLTGPARAAALGMVEESEPEPEPAAAPAAAPVAAAAGPVMLTLTTRSKIEQAEREAVEAAARPVRRRIERGALGGSAPTGGGCSSGGCG</sequence>
<dbReference type="AlphaFoldDB" id="A0A4S5ESV8"/>
<comment type="caution">
    <text evidence="2">The sequence shown here is derived from an EMBL/GenBank/DDBJ whole genome shotgun (WGS) entry which is preliminary data.</text>
</comment>
<proteinExistence type="predicted"/>
<feature type="region of interest" description="Disordered" evidence="1">
    <location>
        <begin position="66"/>
        <end position="96"/>
    </location>
</feature>
<name>A0A4S5ESV8_9ACTN</name>
<accession>A0A4S5ESV8</accession>
<evidence type="ECO:0000313" key="2">
    <source>
        <dbReference type="EMBL" id="THJ75547.1"/>
    </source>
</evidence>
<protein>
    <submittedName>
        <fullName evidence="2">Uncharacterized protein</fullName>
    </submittedName>
</protein>
<feature type="compositionally biased region" description="Gly residues" evidence="1">
    <location>
        <begin position="79"/>
        <end position="96"/>
    </location>
</feature>
<reference evidence="2 3" key="1">
    <citation type="submission" date="2019-04" db="EMBL/GenBank/DDBJ databases">
        <title>Draft genome sequences for three unisolated Alnus-infective Frankia Sp+ strains, AgTrS, AiOr and AvVan, the first sequenced Frankia strains able to sporulate in-planta.</title>
        <authorList>
            <person name="Bethencourt L."/>
            <person name="Vautrin F."/>
            <person name="Taib N."/>
            <person name="Dubost A."/>
            <person name="Castro-Garcia L."/>
            <person name="Imbaud O."/>
            <person name="Abrouk D."/>
            <person name="Fournier P."/>
            <person name="Briolay J."/>
            <person name="Nguyen A."/>
            <person name="Normand P."/>
            <person name="Fernandez M.P."/>
            <person name="Brochier-Armanet C."/>
            <person name="Herrera-Belaroussi A."/>
        </authorList>
    </citation>
    <scope>NUCLEOTIDE SEQUENCE [LARGE SCALE GENOMIC DNA]</scope>
    <source>
        <strain evidence="2 3">AvVan</strain>
    </source>
</reference>
<organism evidence="2 3">
    <name type="scientific">Candidatus Frankia alpina</name>
    <dbReference type="NCBI Taxonomy" id="2699483"/>
    <lineage>
        <taxon>Bacteria</taxon>
        <taxon>Bacillati</taxon>
        <taxon>Actinomycetota</taxon>
        <taxon>Actinomycetes</taxon>
        <taxon>Frankiales</taxon>
        <taxon>Frankiaceae</taxon>
        <taxon>Frankia</taxon>
    </lineage>
</organism>